<dbReference type="EMBL" id="JTDN01000001">
    <property type="protein sequence ID" value="KHL26519.1"/>
    <property type="molecule type" value="Genomic_DNA"/>
</dbReference>
<dbReference type="Proteomes" id="UP000030988">
    <property type="component" value="Unassembled WGS sequence"/>
</dbReference>
<keyword evidence="4" id="KW-1185">Reference proteome</keyword>
<dbReference type="RefSeq" id="WP_039095865.1">
    <property type="nucleotide sequence ID" value="NZ_JTDN01000001.1"/>
</dbReference>
<reference evidence="3 4" key="1">
    <citation type="submission" date="2014-11" db="EMBL/GenBank/DDBJ databases">
        <title>Draft genome sequence of Kirrobacter mercurialis.</title>
        <authorList>
            <person name="Coil D.A."/>
            <person name="Eisen J.A."/>
        </authorList>
    </citation>
    <scope>NUCLEOTIDE SEQUENCE [LARGE SCALE GENOMIC DNA]</scope>
    <source>
        <strain evidence="3 4">Coronado</strain>
    </source>
</reference>
<gene>
    <name evidence="3" type="ORF">PK98_08970</name>
</gene>
<accession>A0A0B2BYI3</accession>
<sequence length="207" mass="21482">MMRRALSFAAALACTGPAAAQDGADPARIDDFAVPASAQPLGVEQLEPDAAPLPPSAPVPVRDSSAPVGASSAADSAPRATAPITGTDRCDPQQPSADRAECRNTLERRAGDFAAPAPATLSAEQALIASQRPQASRHEPVGSGRRARMAGTGPTDDELRSNQELATIYLSREGQPVDHPKEPTIPEIPAALDQVIEALRQAENTGR</sequence>
<keyword evidence="2" id="KW-0732">Signal</keyword>
<dbReference type="OrthoDB" id="7433411at2"/>
<proteinExistence type="predicted"/>
<evidence type="ECO:0000313" key="4">
    <source>
        <dbReference type="Proteomes" id="UP000030988"/>
    </source>
</evidence>
<feature type="region of interest" description="Disordered" evidence="1">
    <location>
        <begin position="39"/>
        <end position="161"/>
    </location>
</feature>
<comment type="caution">
    <text evidence="3">The sequence shown here is derived from an EMBL/GenBank/DDBJ whole genome shotgun (WGS) entry which is preliminary data.</text>
</comment>
<evidence type="ECO:0000256" key="2">
    <source>
        <dbReference type="SAM" id="SignalP"/>
    </source>
</evidence>
<evidence type="ECO:0000256" key="1">
    <source>
        <dbReference type="SAM" id="MobiDB-lite"/>
    </source>
</evidence>
<name>A0A0B2BYI3_9SPHN</name>
<evidence type="ECO:0000313" key="3">
    <source>
        <dbReference type="EMBL" id="KHL26519.1"/>
    </source>
</evidence>
<feature type="compositionally biased region" description="Basic and acidic residues" evidence="1">
    <location>
        <begin position="98"/>
        <end position="111"/>
    </location>
</feature>
<feature type="signal peptide" evidence="2">
    <location>
        <begin position="1"/>
        <end position="20"/>
    </location>
</feature>
<dbReference type="STRING" id="1572751.PK98_08970"/>
<feature type="chain" id="PRO_5002071563" evidence="2">
    <location>
        <begin position="21"/>
        <end position="207"/>
    </location>
</feature>
<protein>
    <submittedName>
        <fullName evidence="3">Uncharacterized protein</fullName>
    </submittedName>
</protein>
<dbReference type="AlphaFoldDB" id="A0A0B2BYI3"/>
<organism evidence="3 4">
    <name type="scientific">Croceibacterium mercuriale</name>
    <dbReference type="NCBI Taxonomy" id="1572751"/>
    <lineage>
        <taxon>Bacteria</taxon>
        <taxon>Pseudomonadati</taxon>
        <taxon>Pseudomonadota</taxon>
        <taxon>Alphaproteobacteria</taxon>
        <taxon>Sphingomonadales</taxon>
        <taxon>Erythrobacteraceae</taxon>
        <taxon>Croceibacterium</taxon>
    </lineage>
</organism>